<dbReference type="GO" id="GO:0016055">
    <property type="term" value="P:Wnt signaling pathway"/>
    <property type="evidence" value="ECO:0007669"/>
    <property type="project" value="UniProtKB-UniRule"/>
</dbReference>
<comment type="subcellular location">
    <subcellularLocation>
        <location evidence="7">Cell membrane</location>
    </subcellularLocation>
    <subcellularLocation>
        <location evidence="7">Cytoplasm</location>
    </subcellularLocation>
</comment>
<name>A0AAD9NGT0_9ANNE</name>
<keyword evidence="5" id="KW-0479">Metal-binding</keyword>
<comment type="function">
    <text evidence="7">Cell autonomous antagonist of the canonical Wnt signaling pathway.</text>
</comment>
<feature type="region of interest" description="Disordered" evidence="8">
    <location>
        <begin position="265"/>
        <end position="324"/>
    </location>
</feature>
<dbReference type="GO" id="GO:0005509">
    <property type="term" value="F:calcium ion binding"/>
    <property type="evidence" value="ECO:0007669"/>
    <property type="project" value="InterPro"/>
</dbReference>
<dbReference type="AlphaFoldDB" id="A0AAD9NGT0"/>
<sequence length="500" mass="55908">MERKNLHTDTDTTDNNVSINRGPTLQVEEFECGLSVQSTHLEKQEWSFTLYDFDGRGRVTKEDLGQLLKSLYDAVGSTISLPPEGTKSLKLRLTVSPDQTKLQQRSAATMPPDLNRKECNRDKEQKHTPKKDINSKLNNGLMASPQQKQNNSEEGLSPQPRVELRNNLSKAHRSRHKQASPSKRLSTAEHHPGADAGQPNAQQSRQKQQKVRRHHSEIAGTQTSIHHTPKRTNQTDAHAATNLENPDRRNYYLDLAGIENPATTSVLNTSLPEPVPEMSVSSPLKTRGMRSRCKLRSDKHAKRSEVNTDHGDKRAKSGSPGNDQEQLLQEMNQVLAGVGEVSLAEAGSCGVQRDVEQPKTSKGHTGQTSQNATPVKGSRRTKRLTPNGVAAALSPLLRAAQATAEVTEHSPCHRRHKPRDKNHIRAMQQVFHLLHLDQPKFGKALLITSKLGCCLYRCGMRKQLSGTWMPNAFYVILRVLNAEHFHPRSEYLYSEEEKIT</sequence>
<feature type="compositionally biased region" description="Basic and acidic residues" evidence="8">
    <location>
        <begin position="114"/>
        <end position="134"/>
    </location>
</feature>
<evidence type="ECO:0000256" key="8">
    <source>
        <dbReference type="SAM" id="MobiDB-lite"/>
    </source>
</evidence>
<keyword evidence="11" id="KW-1185">Reference proteome</keyword>
<feature type="compositionally biased region" description="Polar residues" evidence="8">
    <location>
        <begin position="98"/>
        <end position="107"/>
    </location>
</feature>
<evidence type="ECO:0000256" key="2">
    <source>
        <dbReference type="ARBA" id="ARBA00022475"/>
    </source>
</evidence>
<evidence type="ECO:0000313" key="11">
    <source>
        <dbReference type="Proteomes" id="UP001208570"/>
    </source>
</evidence>
<evidence type="ECO:0000313" key="10">
    <source>
        <dbReference type="EMBL" id="KAK2166599.1"/>
    </source>
</evidence>
<feature type="region of interest" description="Disordered" evidence="8">
    <location>
        <begin position="355"/>
        <end position="384"/>
    </location>
</feature>
<dbReference type="PANTHER" id="PTHR22611:SF9">
    <property type="entry name" value="PROTEIN NAKED CUTICLE"/>
    <property type="match status" value="1"/>
</dbReference>
<feature type="compositionally biased region" description="Polar residues" evidence="8">
    <location>
        <begin position="219"/>
        <end position="236"/>
    </location>
</feature>
<reference evidence="10" key="1">
    <citation type="journal article" date="2023" name="Mol. Biol. Evol.">
        <title>Third-Generation Sequencing Reveals the Adaptive Role of the Epigenome in Three Deep-Sea Polychaetes.</title>
        <authorList>
            <person name="Perez M."/>
            <person name="Aroh O."/>
            <person name="Sun Y."/>
            <person name="Lan Y."/>
            <person name="Juniper S.K."/>
            <person name="Young C.R."/>
            <person name="Angers B."/>
            <person name="Qian P.Y."/>
        </authorList>
    </citation>
    <scope>NUCLEOTIDE SEQUENCE</scope>
    <source>
        <strain evidence="10">P08H-3</strain>
    </source>
</reference>
<keyword evidence="6" id="KW-0472">Membrane</keyword>
<feature type="region of interest" description="Disordered" evidence="8">
    <location>
        <begin position="1"/>
        <end position="22"/>
    </location>
</feature>
<feature type="compositionally biased region" description="Polar residues" evidence="8">
    <location>
        <begin position="144"/>
        <end position="154"/>
    </location>
</feature>
<keyword evidence="3" id="KW-0963">Cytoplasm</keyword>
<dbReference type="PANTHER" id="PTHR22611">
    <property type="entry name" value="PROTEIN NAKED CUTICLE"/>
    <property type="match status" value="1"/>
</dbReference>
<dbReference type="InterPro" id="IPR002048">
    <property type="entry name" value="EF_hand_dom"/>
</dbReference>
<feature type="compositionally biased region" description="Basic and acidic residues" evidence="8">
    <location>
        <begin position="295"/>
        <end position="315"/>
    </location>
</feature>
<dbReference type="GO" id="GO:0005737">
    <property type="term" value="C:cytoplasm"/>
    <property type="evidence" value="ECO:0007669"/>
    <property type="project" value="UniProtKB-SubCell"/>
</dbReference>
<feature type="compositionally biased region" description="Polar residues" evidence="8">
    <location>
        <begin position="360"/>
        <end position="373"/>
    </location>
</feature>
<feature type="compositionally biased region" description="Basic and acidic residues" evidence="8">
    <location>
        <begin position="1"/>
        <end position="10"/>
    </location>
</feature>
<evidence type="ECO:0000256" key="6">
    <source>
        <dbReference type="ARBA" id="ARBA00023136"/>
    </source>
</evidence>
<feature type="domain" description="EF-hand" evidence="9">
    <location>
        <begin position="39"/>
        <end position="74"/>
    </location>
</feature>
<gene>
    <name evidence="10" type="ORF">LSH36_37g03010</name>
</gene>
<proteinExistence type="inferred from homology"/>
<dbReference type="GO" id="GO:0090090">
    <property type="term" value="P:negative regulation of canonical Wnt signaling pathway"/>
    <property type="evidence" value="ECO:0007669"/>
    <property type="project" value="UniProtKB-ARBA"/>
</dbReference>
<feature type="compositionally biased region" description="Low complexity" evidence="8">
    <location>
        <begin position="270"/>
        <end position="284"/>
    </location>
</feature>
<keyword evidence="2 7" id="KW-1003">Cell membrane</keyword>
<feature type="region of interest" description="Disordered" evidence="8">
    <location>
        <begin position="98"/>
        <end position="246"/>
    </location>
</feature>
<dbReference type="Gene3D" id="1.10.238.10">
    <property type="entry name" value="EF-hand"/>
    <property type="match status" value="1"/>
</dbReference>
<comment type="caution">
    <text evidence="10">The sequence shown here is derived from an EMBL/GenBank/DDBJ whole genome shotgun (WGS) entry which is preliminary data.</text>
</comment>
<evidence type="ECO:0000256" key="5">
    <source>
        <dbReference type="ARBA" id="ARBA00022723"/>
    </source>
</evidence>
<comment type="similarity">
    <text evidence="1 7">Belongs to the NKD family.</text>
</comment>
<dbReference type="InterPro" id="IPR011992">
    <property type="entry name" value="EF-hand-dom_pair"/>
</dbReference>
<dbReference type="PROSITE" id="PS50222">
    <property type="entry name" value="EF_HAND_2"/>
    <property type="match status" value="1"/>
</dbReference>
<keyword evidence="4 7" id="KW-0879">Wnt signaling pathway</keyword>
<evidence type="ECO:0000256" key="1">
    <source>
        <dbReference type="ARBA" id="ARBA00007081"/>
    </source>
</evidence>
<dbReference type="Proteomes" id="UP001208570">
    <property type="component" value="Unassembled WGS sequence"/>
</dbReference>
<evidence type="ECO:0000256" key="7">
    <source>
        <dbReference type="RuleBase" id="RU367060"/>
    </source>
</evidence>
<accession>A0AAD9NGT0</accession>
<evidence type="ECO:0000259" key="9">
    <source>
        <dbReference type="PROSITE" id="PS50222"/>
    </source>
</evidence>
<dbReference type="InterPro" id="IPR040140">
    <property type="entry name" value="Nkd-like"/>
</dbReference>
<evidence type="ECO:0000256" key="4">
    <source>
        <dbReference type="ARBA" id="ARBA00022687"/>
    </source>
</evidence>
<protein>
    <recommendedName>
        <fullName evidence="7">Protein naked cuticle homolog</fullName>
    </recommendedName>
</protein>
<evidence type="ECO:0000256" key="3">
    <source>
        <dbReference type="ARBA" id="ARBA00022490"/>
    </source>
</evidence>
<organism evidence="10 11">
    <name type="scientific">Paralvinella palmiformis</name>
    <dbReference type="NCBI Taxonomy" id="53620"/>
    <lineage>
        <taxon>Eukaryota</taxon>
        <taxon>Metazoa</taxon>
        <taxon>Spiralia</taxon>
        <taxon>Lophotrochozoa</taxon>
        <taxon>Annelida</taxon>
        <taxon>Polychaeta</taxon>
        <taxon>Sedentaria</taxon>
        <taxon>Canalipalpata</taxon>
        <taxon>Terebellida</taxon>
        <taxon>Terebelliformia</taxon>
        <taxon>Alvinellidae</taxon>
        <taxon>Paralvinella</taxon>
    </lineage>
</organism>
<dbReference type="EMBL" id="JAODUP010000037">
    <property type="protein sequence ID" value="KAK2166599.1"/>
    <property type="molecule type" value="Genomic_DNA"/>
</dbReference>
<dbReference type="SUPFAM" id="SSF47473">
    <property type="entry name" value="EF-hand"/>
    <property type="match status" value="1"/>
</dbReference>
<dbReference type="GO" id="GO:0005886">
    <property type="term" value="C:plasma membrane"/>
    <property type="evidence" value="ECO:0007669"/>
    <property type="project" value="UniProtKB-SubCell"/>
</dbReference>